<dbReference type="KEGG" id="olu:OSTLU_94078"/>
<name>A4SB23_OSTLU</name>
<reference evidence="3 4" key="1">
    <citation type="journal article" date="2007" name="Proc. Natl. Acad. Sci. U.S.A.">
        <title>The tiny eukaryote Ostreococcus provides genomic insights into the paradox of plankton speciation.</title>
        <authorList>
            <person name="Palenik B."/>
            <person name="Grimwood J."/>
            <person name="Aerts A."/>
            <person name="Rouze P."/>
            <person name="Salamov A."/>
            <person name="Putnam N."/>
            <person name="Dupont C."/>
            <person name="Jorgensen R."/>
            <person name="Derelle E."/>
            <person name="Rombauts S."/>
            <person name="Zhou K."/>
            <person name="Otillar R."/>
            <person name="Merchant S.S."/>
            <person name="Podell S."/>
            <person name="Gaasterland T."/>
            <person name="Napoli C."/>
            <person name="Gendler K."/>
            <person name="Manuell A."/>
            <person name="Tai V."/>
            <person name="Vallon O."/>
            <person name="Piganeau G."/>
            <person name="Jancek S."/>
            <person name="Heijde M."/>
            <person name="Jabbari K."/>
            <person name="Bowler C."/>
            <person name="Lohr M."/>
            <person name="Robbens S."/>
            <person name="Werner G."/>
            <person name="Dubchak I."/>
            <person name="Pazour G.J."/>
            <person name="Ren Q."/>
            <person name="Paulsen I."/>
            <person name="Delwiche C."/>
            <person name="Schmutz J."/>
            <person name="Rokhsar D."/>
            <person name="Van de Peer Y."/>
            <person name="Moreau H."/>
            <person name="Grigoriev I.V."/>
        </authorList>
    </citation>
    <scope>NUCLEOTIDE SEQUENCE [LARGE SCALE GENOMIC DNA]</scope>
    <source>
        <strain evidence="3 4">CCE9901</strain>
    </source>
</reference>
<dbReference type="InterPro" id="IPR013320">
    <property type="entry name" value="ConA-like_dom_sf"/>
</dbReference>
<organism evidence="3 4">
    <name type="scientific">Ostreococcus lucimarinus (strain CCE9901)</name>
    <dbReference type="NCBI Taxonomy" id="436017"/>
    <lineage>
        <taxon>Eukaryota</taxon>
        <taxon>Viridiplantae</taxon>
        <taxon>Chlorophyta</taxon>
        <taxon>Mamiellophyceae</taxon>
        <taxon>Mamiellales</taxon>
        <taxon>Bathycoccaceae</taxon>
        <taxon>Ostreococcus</taxon>
    </lineage>
</organism>
<evidence type="ECO:0000313" key="3">
    <source>
        <dbReference type="EMBL" id="ABP01019.1"/>
    </source>
</evidence>
<evidence type="ECO:0000313" key="4">
    <source>
        <dbReference type="Proteomes" id="UP000001568"/>
    </source>
</evidence>
<dbReference type="Gene3D" id="2.60.120.200">
    <property type="match status" value="1"/>
</dbReference>
<protein>
    <submittedName>
        <fullName evidence="3">Uncharacterized protein</fullName>
    </submittedName>
</protein>
<dbReference type="GeneID" id="5006759"/>
<dbReference type="RefSeq" id="XP_001422702.1">
    <property type="nucleotide sequence ID" value="XM_001422665.1"/>
</dbReference>
<dbReference type="HOGENOM" id="CLU_326628_0_0_1"/>
<dbReference type="OMA" id="LHASECT"/>
<evidence type="ECO:0000256" key="2">
    <source>
        <dbReference type="SAM" id="Phobius"/>
    </source>
</evidence>
<gene>
    <name evidence="3" type="ORF">OSTLU_94078</name>
</gene>
<dbReference type="Pfam" id="PF13385">
    <property type="entry name" value="Laminin_G_3"/>
    <property type="match status" value="1"/>
</dbReference>
<evidence type="ECO:0000256" key="1">
    <source>
        <dbReference type="SAM" id="MobiDB-lite"/>
    </source>
</evidence>
<feature type="region of interest" description="Disordered" evidence="1">
    <location>
        <begin position="877"/>
        <end position="901"/>
    </location>
</feature>
<dbReference type="OrthoDB" id="10543195at2759"/>
<accession>A4SB23</accession>
<dbReference type="EMBL" id="CP000600">
    <property type="protein sequence ID" value="ABP01019.1"/>
    <property type="molecule type" value="Genomic_DNA"/>
</dbReference>
<keyword evidence="2" id="KW-0472">Membrane</keyword>
<feature type="transmembrane region" description="Helical" evidence="2">
    <location>
        <begin position="843"/>
        <end position="862"/>
    </location>
</feature>
<dbReference type="AlphaFoldDB" id="A4SB23"/>
<proteinExistence type="predicted"/>
<dbReference type="Gramene" id="ABP01019">
    <property type="protein sequence ID" value="ABP01019"/>
    <property type="gene ID" value="OSTLU_94078"/>
</dbReference>
<keyword evidence="2" id="KW-0812">Transmembrane</keyword>
<dbReference type="Proteomes" id="UP000001568">
    <property type="component" value="Chromosome 20"/>
</dbReference>
<sequence length="901" mass="97775">MRGAEGGTPTCAYAARRETCGLGARRAAFDVVGDARCDAIEGDAMCAMRSNGVVFEPTSTRRAMMTSRGEENGAMALIGEGDGTFTIEMRIVPDFTATTPEERQPLLVFSLNDDETSWAHTGCFEGYYMSIWIQDGFLSTKMRVTHSTHPFECSWDDHMRRGHMGIPRLSHGDLNHVALVYDAQGIRLFLNGTKAFPPVDWFFESPGGDAVSTWNASRSRIAVGAYGDDAFAGIIYGINIYDYALSDDELAISANASLENSKPFAISQNVTCEEDDSVDAELVAYDADGDDVWYRITSLPKRGHLYDVHANGDAIEILSAPHSLASASVRFAPAPNDFSIEGNATALFDYDSFEFDVSDGTEAFGSAFVHIRVTNVNDAPVSTGSNVIAYRGVPAIVRLVVEDIDATCPQRAILCRGDRVTSVHITREPALGSLYACDDVEGANALRTGANVTSPNATCLTYVSFALGESDSVAYVVVDENGALSDQSEVMFFLKTPCALLDRTQTVSEDEGGIIRVTAACVGESLSSLAFFATVTTAPRYGEIVGDTDAQLSAMACSSTQNATCQAWAANTSSFTAIGHACACGSFTYVPERDYFNIPSVDVYGVEMSLMGTRAENWNVGRPDTLRMSLKTSNGWTTDPYAAYVFVRNRPDAPTIRIDQNRLNQIERITPNTTSFVLSGIIDIDTDPDYDAYAMSVKMWSPSSTVLEVRDARAARLAPIISSNRRNRIDLIGPPSEIAALFRQATIAYVPRDTNTAAFEDTVKLRVAVGVLPTSSCENLPADVKCFFQTTVYAQPCASTSPLSTPCLIERTIYVPVGDSPSHIARVLEARVERRSVASRRRAVFLIWFVLSFLTSALASRLKRAFCTIARPRASSTARDVRPRSPASPSRLASRASPDIE</sequence>
<keyword evidence="2" id="KW-1133">Transmembrane helix</keyword>
<dbReference type="SUPFAM" id="SSF49899">
    <property type="entry name" value="Concanavalin A-like lectins/glucanases"/>
    <property type="match status" value="1"/>
</dbReference>
<feature type="compositionally biased region" description="Low complexity" evidence="1">
    <location>
        <begin position="884"/>
        <end position="901"/>
    </location>
</feature>
<keyword evidence="4" id="KW-1185">Reference proteome</keyword>
<dbReference type="eggNOG" id="ENOG502T04W">
    <property type="taxonomic scope" value="Eukaryota"/>
</dbReference>